<keyword evidence="1" id="KW-0472">Membrane</keyword>
<dbReference type="EMBL" id="LAZR01043406">
    <property type="protein sequence ID" value="KKL07154.1"/>
    <property type="molecule type" value="Genomic_DNA"/>
</dbReference>
<gene>
    <name evidence="2" type="ORF">LCGC14_2588860</name>
</gene>
<sequence length="161" mass="19112">MFANNTTKKSILLRRKSISVDLKSLRNIMDKWYIYFNIGLVVLLVWFLVTKALPREKSDIQKVDKHYQRIKQNPQCLDYLQTVNAIPTWRFSLLNSAIFTTIELILYIVAGGTFDKPLHFLMFWILYLLNFLFIYKMIATRSWHYMCSDGCVRDLDSNEVQ</sequence>
<proteinExistence type="predicted"/>
<dbReference type="AlphaFoldDB" id="A0A0F9AC62"/>
<protein>
    <submittedName>
        <fullName evidence="2">Uncharacterized protein</fullName>
    </submittedName>
</protein>
<feature type="transmembrane region" description="Helical" evidence="1">
    <location>
        <begin position="93"/>
        <end position="114"/>
    </location>
</feature>
<comment type="caution">
    <text evidence="2">The sequence shown here is derived from an EMBL/GenBank/DDBJ whole genome shotgun (WGS) entry which is preliminary data.</text>
</comment>
<feature type="transmembrane region" description="Helical" evidence="1">
    <location>
        <begin position="32"/>
        <end position="49"/>
    </location>
</feature>
<name>A0A0F9AC62_9ZZZZ</name>
<feature type="transmembrane region" description="Helical" evidence="1">
    <location>
        <begin position="120"/>
        <end position="138"/>
    </location>
</feature>
<evidence type="ECO:0000313" key="2">
    <source>
        <dbReference type="EMBL" id="KKL07154.1"/>
    </source>
</evidence>
<accession>A0A0F9AC62</accession>
<evidence type="ECO:0000256" key="1">
    <source>
        <dbReference type="SAM" id="Phobius"/>
    </source>
</evidence>
<organism evidence="2">
    <name type="scientific">marine sediment metagenome</name>
    <dbReference type="NCBI Taxonomy" id="412755"/>
    <lineage>
        <taxon>unclassified sequences</taxon>
        <taxon>metagenomes</taxon>
        <taxon>ecological metagenomes</taxon>
    </lineage>
</organism>
<keyword evidence="1" id="KW-0812">Transmembrane</keyword>
<reference evidence="2" key="1">
    <citation type="journal article" date="2015" name="Nature">
        <title>Complex archaea that bridge the gap between prokaryotes and eukaryotes.</title>
        <authorList>
            <person name="Spang A."/>
            <person name="Saw J.H."/>
            <person name="Jorgensen S.L."/>
            <person name="Zaremba-Niedzwiedzka K."/>
            <person name="Martijn J."/>
            <person name="Lind A.E."/>
            <person name="van Eijk R."/>
            <person name="Schleper C."/>
            <person name="Guy L."/>
            <person name="Ettema T.J."/>
        </authorList>
    </citation>
    <scope>NUCLEOTIDE SEQUENCE</scope>
</reference>
<keyword evidence="1" id="KW-1133">Transmembrane helix</keyword>